<evidence type="ECO:0000256" key="1">
    <source>
        <dbReference type="ARBA" id="ARBA00004541"/>
    </source>
</evidence>
<dbReference type="Pfam" id="PF05617">
    <property type="entry name" value="Prolamin_like"/>
    <property type="match status" value="1"/>
</dbReference>
<sequence length="159" mass="17475">MALIKLVLVFALLWLMATATMAARDTIMYVKPGYNLEARLNNEGGGGGLGDCWNALFELKSCTNEIVLFFINGEGYIGIDYCKSIRVITRQCWPAMFTYLGFTAEEGDILQGYCDAPPAVTLPTSRQSKAQATSGKIDKEGFGFLEFSSSVFTPDVLRE</sequence>
<feature type="domain" description="Prolamin-like" evidence="10">
    <location>
        <begin position="51"/>
        <end position="115"/>
    </location>
</feature>
<keyword evidence="5" id="KW-0278">Fertilization</keyword>
<dbReference type="InterPro" id="IPR008502">
    <property type="entry name" value="Prolamin-like"/>
</dbReference>
<accession>A0A7J7MNI5</accession>
<keyword evidence="4 9" id="KW-0732">Signal</keyword>
<feature type="signal peptide" evidence="9">
    <location>
        <begin position="1"/>
        <end position="22"/>
    </location>
</feature>
<comment type="similarity">
    <text evidence="8">Belongs to the plant egg cell-secreted peptide family.</text>
</comment>
<dbReference type="GO" id="GO:0080155">
    <property type="term" value="P:regulation of double fertilization forming a zygote and endosperm"/>
    <property type="evidence" value="ECO:0007669"/>
    <property type="project" value="UniProtKB-ARBA"/>
</dbReference>
<keyword evidence="6" id="KW-0968">Cytoplasmic vesicle</keyword>
<dbReference type="PANTHER" id="PTHR35293:SF10">
    <property type="entry name" value="EGG CELL-SECRETED PROTEIN 1.2-RELATED"/>
    <property type="match status" value="1"/>
</dbReference>
<dbReference type="GO" id="GO:0009567">
    <property type="term" value="P:double fertilization forming a zygote and endosperm"/>
    <property type="evidence" value="ECO:0007669"/>
    <property type="project" value="InterPro"/>
</dbReference>
<protein>
    <recommendedName>
        <fullName evidence="10">Prolamin-like domain-containing protein</fullName>
    </recommendedName>
</protein>
<feature type="chain" id="PRO_5029635535" description="Prolamin-like domain-containing protein" evidence="9">
    <location>
        <begin position="23"/>
        <end position="159"/>
    </location>
</feature>
<dbReference type="GO" id="GO:0005576">
    <property type="term" value="C:extracellular region"/>
    <property type="evidence" value="ECO:0007669"/>
    <property type="project" value="UniProtKB-SubCell"/>
</dbReference>
<evidence type="ECO:0000256" key="2">
    <source>
        <dbReference type="ARBA" id="ARBA00004613"/>
    </source>
</evidence>
<evidence type="ECO:0000313" key="12">
    <source>
        <dbReference type="Proteomes" id="UP000541444"/>
    </source>
</evidence>
<evidence type="ECO:0000256" key="8">
    <source>
        <dbReference type="ARBA" id="ARBA00034484"/>
    </source>
</evidence>
<evidence type="ECO:0000259" key="10">
    <source>
        <dbReference type="Pfam" id="PF05617"/>
    </source>
</evidence>
<dbReference type="PANTHER" id="PTHR35293">
    <property type="entry name" value="EGG CELL-SECRETED PROTEIN 1.5"/>
    <property type="match status" value="1"/>
</dbReference>
<organism evidence="11 12">
    <name type="scientific">Kingdonia uniflora</name>
    <dbReference type="NCBI Taxonomy" id="39325"/>
    <lineage>
        <taxon>Eukaryota</taxon>
        <taxon>Viridiplantae</taxon>
        <taxon>Streptophyta</taxon>
        <taxon>Embryophyta</taxon>
        <taxon>Tracheophyta</taxon>
        <taxon>Spermatophyta</taxon>
        <taxon>Magnoliopsida</taxon>
        <taxon>Ranunculales</taxon>
        <taxon>Circaeasteraceae</taxon>
        <taxon>Kingdonia</taxon>
    </lineage>
</organism>
<dbReference type="EMBL" id="JACGCM010001343">
    <property type="protein sequence ID" value="KAF6156377.1"/>
    <property type="molecule type" value="Genomic_DNA"/>
</dbReference>
<dbReference type="Proteomes" id="UP000541444">
    <property type="component" value="Unassembled WGS sequence"/>
</dbReference>
<name>A0A7J7MNI5_9MAGN</name>
<keyword evidence="12" id="KW-1185">Reference proteome</keyword>
<evidence type="ECO:0000256" key="3">
    <source>
        <dbReference type="ARBA" id="ARBA00022525"/>
    </source>
</evidence>
<dbReference type="OrthoDB" id="776947at2759"/>
<evidence type="ECO:0000256" key="9">
    <source>
        <dbReference type="SAM" id="SignalP"/>
    </source>
</evidence>
<evidence type="ECO:0000256" key="4">
    <source>
        <dbReference type="ARBA" id="ARBA00022729"/>
    </source>
</evidence>
<comment type="function">
    <text evidence="7">Involved in the regulation of gamete interactions during the double fertilization and to prevent multiple-pollen tube attraction; mediates the redistribution of the gamete fusogen HAP2/GCS1 to the cell surface after secretion upon sperm arrival.</text>
</comment>
<dbReference type="GO" id="GO:2000008">
    <property type="term" value="P:regulation of protein localization to cell surface"/>
    <property type="evidence" value="ECO:0007669"/>
    <property type="project" value="UniProtKB-ARBA"/>
</dbReference>
<evidence type="ECO:0000256" key="7">
    <source>
        <dbReference type="ARBA" id="ARBA00034457"/>
    </source>
</evidence>
<evidence type="ECO:0000256" key="6">
    <source>
        <dbReference type="ARBA" id="ARBA00023329"/>
    </source>
</evidence>
<evidence type="ECO:0000313" key="11">
    <source>
        <dbReference type="EMBL" id="KAF6156377.1"/>
    </source>
</evidence>
<proteinExistence type="inferred from homology"/>
<keyword evidence="3" id="KW-0964">Secreted</keyword>
<comment type="subcellular location">
    <subcellularLocation>
        <location evidence="1">Cytoplasmic vesicle</location>
    </subcellularLocation>
    <subcellularLocation>
        <location evidence="2">Secreted</location>
    </subcellularLocation>
</comment>
<dbReference type="InterPro" id="IPR044711">
    <property type="entry name" value="EC11-15"/>
</dbReference>
<gene>
    <name evidence="11" type="ORF">GIB67_031498</name>
</gene>
<evidence type="ECO:0000256" key="5">
    <source>
        <dbReference type="ARBA" id="ARBA00023279"/>
    </source>
</evidence>
<comment type="caution">
    <text evidence="11">The sequence shown here is derived from an EMBL/GenBank/DDBJ whole genome shotgun (WGS) entry which is preliminary data.</text>
</comment>
<dbReference type="GO" id="GO:0031410">
    <property type="term" value="C:cytoplasmic vesicle"/>
    <property type="evidence" value="ECO:0007669"/>
    <property type="project" value="UniProtKB-SubCell"/>
</dbReference>
<dbReference type="AlphaFoldDB" id="A0A7J7MNI5"/>
<reference evidence="11 12" key="1">
    <citation type="journal article" date="2020" name="IScience">
        <title>Genome Sequencing of the Endangered Kingdonia uniflora (Circaeasteraceae, Ranunculales) Reveals Potential Mechanisms of Evolutionary Specialization.</title>
        <authorList>
            <person name="Sun Y."/>
            <person name="Deng T."/>
            <person name="Zhang A."/>
            <person name="Moore M.J."/>
            <person name="Landis J.B."/>
            <person name="Lin N."/>
            <person name="Zhang H."/>
            <person name="Zhang X."/>
            <person name="Huang J."/>
            <person name="Zhang X."/>
            <person name="Sun H."/>
            <person name="Wang H."/>
        </authorList>
    </citation>
    <scope>NUCLEOTIDE SEQUENCE [LARGE SCALE GENOMIC DNA]</scope>
    <source>
        <strain evidence="11">TB1705</strain>
        <tissue evidence="11">Leaf</tissue>
    </source>
</reference>